<keyword evidence="4" id="KW-1185">Reference proteome</keyword>
<dbReference type="GO" id="GO:0000981">
    <property type="term" value="F:DNA-binding transcription factor activity, RNA polymerase II-specific"/>
    <property type="evidence" value="ECO:0007669"/>
    <property type="project" value="InterPro"/>
</dbReference>
<dbReference type="AlphaFoldDB" id="A0AAD6X2J7"/>
<evidence type="ECO:0000313" key="3">
    <source>
        <dbReference type="EMBL" id="KAJ7029844.1"/>
    </source>
</evidence>
<dbReference type="SMART" id="SM00066">
    <property type="entry name" value="GAL4"/>
    <property type="match status" value="2"/>
</dbReference>
<evidence type="ECO:0000259" key="2">
    <source>
        <dbReference type="PROSITE" id="PS50048"/>
    </source>
</evidence>
<dbReference type="CDD" id="cd00067">
    <property type="entry name" value="GAL4"/>
    <property type="match status" value="2"/>
</dbReference>
<protein>
    <recommendedName>
        <fullName evidence="2">Zn(2)-C6 fungal-type domain-containing protein</fullName>
    </recommendedName>
</protein>
<dbReference type="Gene3D" id="4.10.240.10">
    <property type="entry name" value="Zn(2)-C6 fungal-type DNA-binding domain"/>
    <property type="match status" value="2"/>
</dbReference>
<evidence type="ECO:0000256" key="1">
    <source>
        <dbReference type="SAM" id="MobiDB-lite"/>
    </source>
</evidence>
<sequence>MTSKGQVRKSSCRACHRRRVRCDGQIPCGSCSRARKSSGCEYISPTSPEGSSRVGLPRGSACISCRQKKRKCDGKFPCSTCKDALQPDACQYRTKHTRREHEDIGSHQELSDTGLQVCLQYPWVNSVEKNTTGINFNSPIIVIPTPNIRGPPHAVDHNPERYSLRALWVECCTHYGLHFSVEKRQAIARGDTSGVVIHPIFIPLAELMGFLLVDLSTSERWAHLRGQTAKETERRLHILNRLNCSRDALDPLTSVQVHQTLALYWVKKRDFQAFQEILVTLSEIAMALCCHVTTLGLGNPCPPAGPASQEVVEEGRSALANGVFIEIISLTYVPLQRNIRPILLVRFRRFLAKAAEQHNQLELNFVRAKSALLFEESQQLVTEWNDCDSGSVVGKEWSERCRNQANNLQSHLHVLKLAMLAMTAKSYVVAVKVCTISTLAALAELHAILAPFHAVARQKYRNIVDVIAGITRTFSLEEHESCDFLEVCWEIASRDISEQSPTPKWREYLENVALSSFSCSPQEALHVVSPTSSASESGPSSPYTPASSSSDSAVFSPSSASPVPALDATCPIADDIGLLMDSALLGEMPQTTKPETENTFPLVVETSGII</sequence>
<gene>
    <name evidence="3" type="ORF">C8F04DRAFT_1115597</name>
</gene>
<dbReference type="InterPro" id="IPR036864">
    <property type="entry name" value="Zn2-C6_fun-type_DNA-bd_sf"/>
</dbReference>
<comment type="caution">
    <text evidence="3">The sequence shown here is derived from an EMBL/GenBank/DDBJ whole genome shotgun (WGS) entry which is preliminary data.</text>
</comment>
<evidence type="ECO:0000313" key="4">
    <source>
        <dbReference type="Proteomes" id="UP001218188"/>
    </source>
</evidence>
<reference evidence="3" key="1">
    <citation type="submission" date="2023-03" db="EMBL/GenBank/DDBJ databases">
        <title>Massive genome expansion in bonnet fungi (Mycena s.s.) driven by repeated elements and novel gene families across ecological guilds.</title>
        <authorList>
            <consortium name="Lawrence Berkeley National Laboratory"/>
            <person name="Harder C.B."/>
            <person name="Miyauchi S."/>
            <person name="Viragh M."/>
            <person name="Kuo A."/>
            <person name="Thoen E."/>
            <person name="Andreopoulos B."/>
            <person name="Lu D."/>
            <person name="Skrede I."/>
            <person name="Drula E."/>
            <person name="Henrissat B."/>
            <person name="Morin E."/>
            <person name="Kohler A."/>
            <person name="Barry K."/>
            <person name="LaButti K."/>
            <person name="Morin E."/>
            <person name="Salamov A."/>
            <person name="Lipzen A."/>
            <person name="Mereny Z."/>
            <person name="Hegedus B."/>
            <person name="Baldrian P."/>
            <person name="Stursova M."/>
            <person name="Weitz H."/>
            <person name="Taylor A."/>
            <person name="Grigoriev I.V."/>
            <person name="Nagy L.G."/>
            <person name="Martin F."/>
            <person name="Kauserud H."/>
        </authorList>
    </citation>
    <scope>NUCLEOTIDE SEQUENCE</scope>
    <source>
        <strain evidence="3">CBHHK200</strain>
    </source>
</reference>
<feature type="region of interest" description="Disordered" evidence="1">
    <location>
        <begin position="528"/>
        <end position="555"/>
    </location>
</feature>
<dbReference type="Pfam" id="PF00172">
    <property type="entry name" value="Zn_clus"/>
    <property type="match status" value="2"/>
</dbReference>
<dbReference type="SUPFAM" id="SSF57701">
    <property type="entry name" value="Zn2/Cys6 DNA-binding domain"/>
    <property type="match status" value="2"/>
</dbReference>
<accession>A0AAD6X2J7</accession>
<name>A0AAD6X2J7_9AGAR</name>
<dbReference type="Proteomes" id="UP001218188">
    <property type="component" value="Unassembled WGS sequence"/>
</dbReference>
<dbReference type="PROSITE" id="PS00463">
    <property type="entry name" value="ZN2_CY6_FUNGAL_1"/>
    <property type="match status" value="2"/>
</dbReference>
<dbReference type="PROSITE" id="PS50048">
    <property type="entry name" value="ZN2_CY6_FUNGAL_2"/>
    <property type="match status" value="2"/>
</dbReference>
<dbReference type="EMBL" id="JARJCM010000097">
    <property type="protein sequence ID" value="KAJ7029844.1"/>
    <property type="molecule type" value="Genomic_DNA"/>
</dbReference>
<dbReference type="GO" id="GO:0008270">
    <property type="term" value="F:zinc ion binding"/>
    <property type="evidence" value="ECO:0007669"/>
    <property type="project" value="InterPro"/>
</dbReference>
<dbReference type="InterPro" id="IPR001138">
    <property type="entry name" value="Zn2Cys6_DnaBD"/>
</dbReference>
<organism evidence="3 4">
    <name type="scientific">Mycena alexandri</name>
    <dbReference type="NCBI Taxonomy" id="1745969"/>
    <lineage>
        <taxon>Eukaryota</taxon>
        <taxon>Fungi</taxon>
        <taxon>Dikarya</taxon>
        <taxon>Basidiomycota</taxon>
        <taxon>Agaricomycotina</taxon>
        <taxon>Agaricomycetes</taxon>
        <taxon>Agaricomycetidae</taxon>
        <taxon>Agaricales</taxon>
        <taxon>Marasmiineae</taxon>
        <taxon>Mycenaceae</taxon>
        <taxon>Mycena</taxon>
    </lineage>
</organism>
<proteinExistence type="predicted"/>
<feature type="compositionally biased region" description="Low complexity" evidence="1">
    <location>
        <begin position="529"/>
        <end position="555"/>
    </location>
</feature>
<feature type="domain" description="Zn(2)-C6 fungal-type" evidence="2">
    <location>
        <begin position="61"/>
        <end position="92"/>
    </location>
</feature>
<feature type="domain" description="Zn(2)-C6 fungal-type" evidence="2">
    <location>
        <begin position="11"/>
        <end position="42"/>
    </location>
</feature>